<dbReference type="PANTHER" id="PTHR24222:SF84">
    <property type="entry name" value="ABC TRANSPORTER DOMAIN-CONTAINING PROTEIN"/>
    <property type="match status" value="1"/>
</dbReference>
<dbReference type="InterPro" id="IPR039421">
    <property type="entry name" value="Type_1_exporter"/>
</dbReference>
<keyword evidence="11" id="KW-0732">Signal</keyword>
<dbReference type="PROSITE" id="PS00211">
    <property type="entry name" value="ABC_TRANSPORTER_1"/>
    <property type="match status" value="1"/>
</dbReference>
<dbReference type="AlphaFoldDB" id="A0AAV0KAN7"/>
<sequence>LCRGLALSLSYFAQFAQGTVAATRIYEIIDRVPEIDPYSPEGRTSLSTRGRIEFKGVTFAYPSRPDALILRSINLVIPSSKTLALVGASGGGKSTIFALIERFYDPVSGVISLDGHDLRTLQVKWLRSQMGMVGQEPILFATSIMENVLMGKEDATEREAIKACIAANAHDFVSALPQGYDTQVGESGFQLSGGQKQRLAIARAMLKKSSVLLLDEASSALDLESEKHVQQALSNASKRATTIVVAHRLSTIREANMIAVVQDGSVVEHGNHNTLLRSNLNGVYASMVRSDAEASAFA</sequence>
<proteinExistence type="inferred from homology"/>
<dbReference type="SUPFAM" id="SSF52540">
    <property type="entry name" value="P-loop containing nucleoside triphosphate hydrolases"/>
    <property type="match status" value="1"/>
</dbReference>
<feature type="domain" description="ABC transporter" evidence="12">
    <location>
        <begin position="52"/>
        <end position="288"/>
    </location>
</feature>
<feature type="chain" id="PRO_5043717968" description="ABC transporter domain-containing protein" evidence="11">
    <location>
        <begin position="22"/>
        <end position="298"/>
    </location>
</feature>
<dbReference type="PROSITE" id="PS50893">
    <property type="entry name" value="ABC_TRANSPORTER_2"/>
    <property type="match status" value="1"/>
</dbReference>
<feature type="signal peptide" evidence="11">
    <location>
        <begin position="1"/>
        <end position="21"/>
    </location>
</feature>
<comment type="caution">
    <text evidence="13">The sequence shown here is derived from an EMBL/GenBank/DDBJ whole genome shotgun (WGS) entry which is preliminary data.</text>
</comment>
<dbReference type="InterPro" id="IPR017871">
    <property type="entry name" value="ABC_transporter-like_CS"/>
</dbReference>
<comment type="similarity">
    <text evidence="2">Belongs to the ABC transporter superfamily. ABCB family. Multidrug resistance exporter (TC 3.A.1.201) subfamily.</text>
</comment>
<dbReference type="CDD" id="cd03249">
    <property type="entry name" value="ABC_MTABC3_MDL1_MDL2"/>
    <property type="match status" value="1"/>
</dbReference>
<reference evidence="13" key="1">
    <citation type="submission" date="2022-08" db="EMBL/GenBank/DDBJ databases">
        <authorList>
            <person name="Gutierrez-Valencia J."/>
        </authorList>
    </citation>
    <scope>NUCLEOTIDE SEQUENCE</scope>
</reference>
<dbReference type="GO" id="GO:0005524">
    <property type="term" value="F:ATP binding"/>
    <property type="evidence" value="ECO:0007669"/>
    <property type="project" value="UniProtKB-KW"/>
</dbReference>
<dbReference type="InterPro" id="IPR003593">
    <property type="entry name" value="AAA+_ATPase"/>
</dbReference>
<keyword evidence="10" id="KW-0325">Glycoprotein</keyword>
<evidence type="ECO:0000256" key="5">
    <source>
        <dbReference type="ARBA" id="ARBA00022737"/>
    </source>
</evidence>
<dbReference type="PANTHER" id="PTHR24222">
    <property type="entry name" value="ABC TRANSPORTER B FAMILY"/>
    <property type="match status" value="1"/>
</dbReference>
<evidence type="ECO:0000256" key="8">
    <source>
        <dbReference type="ARBA" id="ARBA00022989"/>
    </source>
</evidence>
<feature type="non-terminal residue" evidence="13">
    <location>
        <position position="1"/>
    </location>
</feature>
<dbReference type="Pfam" id="PF00005">
    <property type="entry name" value="ABC_tran"/>
    <property type="match status" value="1"/>
</dbReference>
<dbReference type="GO" id="GO:0042626">
    <property type="term" value="F:ATPase-coupled transmembrane transporter activity"/>
    <property type="evidence" value="ECO:0007669"/>
    <property type="project" value="TreeGrafter"/>
</dbReference>
<dbReference type="GO" id="GO:0005886">
    <property type="term" value="C:plasma membrane"/>
    <property type="evidence" value="ECO:0007669"/>
    <property type="project" value="UniProtKB-SubCell"/>
</dbReference>
<keyword evidence="9" id="KW-0472">Membrane</keyword>
<dbReference type="GO" id="GO:0016887">
    <property type="term" value="F:ATP hydrolysis activity"/>
    <property type="evidence" value="ECO:0007669"/>
    <property type="project" value="InterPro"/>
</dbReference>
<dbReference type="InterPro" id="IPR027417">
    <property type="entry name" value="P-loop_NTPase"/>
</dbReference>
<keyword evidence="6" id="KW-0547">Nucleotide-binding</keyword>
<evidence type="ECO:0000256" key="4">
    <source>
        <dbReference type="ARBA" id="ARBA00022692"/>
    </source>
</evidence>
<accession>A0AAV0KAN7</accession>
<dbReference type="FunFam" id="3.40.50.300:FF:000066">
    <property type="entry name" value="ABC transporter B family member 1"/>
    <property type="match status" value="1"/>
</dbReference>
<organism evidence="13 14">
    <name type="scientific">Linum tenue</name>
    <dbReference type="NCBI Taxonomy" id="586396"/>
    <lineage>
        <taxon>Eukaryota</taxon>
        <taxon>Viridiplantae</taxon>
        <taxon>Streptophyta</taxon>
        <taxon>Embryophyta</taxon>
        <taxon>Tracheophyta</taxon>
        <taxon>Spermatophyta</taxon>
        <taxon>Magnoliopsida</taxon>
        <taxon>eudicotyledons</taxon>
        <taxon>Gunneridae</taxon>
        <taxon>Pentapetalae</taxon>
        <taxon>rosids</taxon>
        <taxon>fabids</taxon>
        <taxon>Malpighiales</taxon>
        <taxon>Linaceae</taxon>
        <taxon>Linum</taxon>
    </lineage>
</organism>
<protein>
    <recommendedName>
        <fullName evidence="12">ABC transporter domain-containing protein</fullName>
    </recommendedName>
</protein>
<evidence type="ECO:0000256" key="9">
    <source>
        <dbReference type="ARBA" id="ARBA00023136"/>
    </source>
</evidence>
<evidence type="ECO:0000256" key="1">
    <source>
        <dbReference type="ARBA" id="ARBA00004651"/>
    </source>
</evidence>
<dbReference type="SMART" id="SM00382">
    <property type="entry name" value="AAA"/>
    <property type="match status" value="1"/>
</dbReference>
<keyword evidence="5" id="KW-0677">Repeat</keyword>
<evidence type="ECO:0000259" key="12">
    <source>
        <dbReference type="PROSITE" id="PS50893"/>
    </source>
</evidence>
<comment type="subcellular location">
    <subcellularLocation>
        <location evidence="1">Cell membrane</location>
        <topology evidence="1">Multi-pass membrane protein</topology>
    </subcellularLocation>
</comment>
<evidence type="ECO:0000256" key="2">
    <source>
        <dbReference type="ARBA" id="ARBA00007577"/>
    </source>
</evidence>
<keyword evidence="8" id="KW-1133">Transmembrane helix</keyword>
<evidence type="ECO:0000256" key="3">
    <source>
        <dbReference type="ARBA" id="ARBA00022448"/>
    </source>
</evidence>
<dbReference type="Gene3D" id="3.40.50.300">
    <property type="entry name" value="P-loop containing nucleotide triphosphate hydrolases"/>
    <property type="match status" value="1"/>
</dbReference>
<keyword evidence="3" id="KW-0813">Transport</keyword>
<evidence type="ECO:0000313" key="14">
    <source>
        <dbReference type="Proteomes" id="UP001154282"/>
    </source>
</evidence>
<evidence type="ECO:0000256" key="11">
    <source>
        <dbReference type="SAM" id="SignalP"/>
    </source>
</evidence>
<dbReference type="Proteomes" id="UP001154282">
    <property type="component" value="Unassembled WGS sequence"/>
</dbReference>
<evidence type="ECO:0000256" key="6">
    <source>
        <dbReference type="ARBA" id="ARBA00022741"/>
    </source>
</evidence>
<keyword evidence="4" id="KW-0812">Transmembrane</keyword>
<keyword evidence="14" id="KW-1185">Reference proteome</keyword>
<evidence type="ECO:0000313" key="13">
    <source>
        <dbReference type="EMBL" id="CAI0418945.1"/>
    </source>
</evidence>
<evidence type="ECO:0000256" key="7">
    <source>
        <dbReference type="ARBA" id="ARBA00022840"/>
    </source>
</evidence>
<dbReference type="InterPro" id="IPR003439">
    <property type="entry name" value="ABC_transporter-like_ATP-bd"/>
</dbReference>
<dbReference type="EMBL" id="CAMGYJ010000005">
    <property type="protein sequence ID" value="CAI0418945.1"/>
    <property type="molecule type" value="Genomic_DNA"/>
</dbReference>
<evidence type="ECO:0000256" key="10">
    <source>
        <dbReference type="ARBA" id="ARBA00023180"/>
    </source>
</evidence>
<name>A0AAV0KAN7_9ROSI</name>
<gene>
    <name evidence="13" type="ORF">LITE_LOCUS17809</name>
</gene>
<dbReference type="InterPro" id="IPR036640">
    <property type="entry name" value="ABC1_TM_sf"/>
</dbReference>
<dbReference type="Gene3D" id="1.20.1560.10">
    <property type="entry name" value="ABC transporter type 1, transmembrane domain"/>
    <property type="match status" value="1"/>
</dbReference>
<keyword evidence="7" id="KW-0067">ATP-binding</keyword>